<name>A0ACC2LWS0_PERAE</name>
<evidence type="ECO:0000313" key="2">
    <source>
        <dbReference type="Proteomes" id="UP001234297"/>
    </source>
</evidence>
<proteinExistence type="predicted"/>
<accession>A0ACC2LWS0</accession>
<organism evidence="1 2">
    <name type="scientific">Persea americana</name>
    <name type="common">Avocado</name>
    <dbReference type="NCBI Taxonomy" id="3435"/>
    <lineage>
        <taxon>Eukaryota</taxon>
        <taxon>Viridiplantae</taxon>
        <taxon>Streptophyta</taxon>
        <taxon>Embryophyta</taxon>
        <taxon>Tracheophyta</taxon>
        <taxon>Spermatophyta</taxon>
        <taxon>Magnoliopsida</taxon>
        <taxon>Magnoliidae</taxon>
        <taxon>Laurales</taxon>
        <taxon>Lauraceae</taxon>
        <taxon>Persea</taxon>
    </lineage>
</organism>
<sequence length="611" mass="67596">MMMRSVSRFVYYMRCFPFVSSSKDAEMEGKSVVEGAKKAERKPGGWKSMPYVIGNETFEKLATLGLLANIMVYLQDQFHMKQVFATNVVNIWSGTTNFAPLIGAFLSDAYFGRFRTLAYASIASFLGMATLTLTAWHPQLRPPNCDPNKPGAHCLGPTKSQLGVLYLGLGLLTIGAGGIRPCNLAFGVDQFDPTTEKGRRGIDSFFNWYYFTFTAAMMIALTVVVYIQSSVSWSLGLGIPTLLMLCSITLFFMGTKVYIYVSPEGSVFSSIARVLVAAYKKRRLKLPHADEQVQGLYDPSLLKGSNISKLPLTQQFRCLNKAAIIVDGELNPDGSPTNHWNLCSIQQIEELKCLIRIVPVWASGIICFTAMSQQSTFTVSQARKMDRHLGPHFQIPPGSLGVISMLTLTFVIPIYDRILVPMARRITKLPGGITLLQRIGIGMVISILSMVVAGLIEEKRRNSANSHHDSKGIAPLTVMWLAPQLILLGIAEAFNGIGQIEFYYKEFPQHMKSIAGSLFFCTIAGASYLSSFIVTVVHDNTGKDGQPDWLDDNLNVGKLDYYYFIIAGMGALNFAYFVVCARFYRYKGSTLGEVEDLNIVIELSTPKPVSN</sequence>
<evidence type="ECO:0000313" key="1">
    <source>
        <dbReference type="EMBL" id="KAJ8637867.1"/>
    </source>
</evidence>
<protein>
    <submittedName>
        <fullName evidence="1">Uncharacterized protein</fullName>
    </submittedName>
</protein>
<reference evidence="1 2" key="1">
    <citation type="journal article" date="2022" name="Hortic Res">
        <title>A haplotype resolved chromosomal level avocado genome allows analysis of novel avocado genes.</title>
        <authorList>
            <person name="Nath O."/>
            <person name="Fletcher S.J."/>
            <person name="Hayward A."/>
            <person name="Shaw L.M."/>
            <person name="Masouleh A.K."/>
            <person name="Furtado A."/>
            <person name="Henry R.J."/>
            <person name="Mitter N."/>
        </authorList>
    </citation>
    <scope>NUCLEOTIDE SEQUENCE [LARGE SCALE GENOMIC DNA]</scope>
    <source>
        <strain evidence="2">cv. Hass</strain>
    </source>
</reference>
<keyword evidence="2" id="KW-1185">Reference proteome</keyword>
<dbReference type="Proteomes" id="UP001234297">
    <property type="component" value="Chromosome 3"/>
</dbReference>
<dbReference type="EMBL" id="CM056811">
    <property type="protein sequence ID" value="KAJ8637867.1"/>
    <property type="molecule type" value="Genomic_DNA"/>
</dbReference>
<gene>
    <name evidence="1" type="ORF">MRB53_012134</name>
</gene>
<comment type="caution">
    <text evidence="1">The sequence shown here is derived from an EMBL/GenBank/DDBJ whole genome shotgun (WGS) entry which is preliminary data.</text>
</comment>